<evidence type="ECO:0000259" key="20">
    <source>
        <dbReference type="PROSITE" id="PS50109"/>
    </source>
</evidence>
<keyword evidence="15" id="KW-0961">Cell wall biogenesis/degradation</keyword>
<evidence type="ECO:0000256" key="19">
    <source>
        <dbReference type="SAM" id="MobiDB-lite"/>
    </source>
</evidence>
<keyword evidence="8" id="KW-0964">Secreted</keyword>
<comment type="caution">
    <text evidence="22">The sequence shown here is derived from an EMBL/GenBank/DDBJ whole genome shotgun (WGS) entry which is preliminary data.</text>
</comment>
<evidence type="ECO:0000313" key="22">
    <source>
        <dbReference type="EMBL" id="KAF7506256.1"/>
    </source>
</evidence>
<dbReference type="InterPro" id="IPR001789">
    <property type="entry name" value="Sig_transdc_resp-reg_receiver"/>
</dbReference>
<evidence type="ECO:0000256" key="5">
    <source>
        <dbReference type="ARBA" id="ARBA00012741"/>
    </source>
</evidence>
<dbReference type="EC" id="3.2.1.20" evidence="5"/>
<keyword evidence="16" id="KW-0624">Polysaccharide degradation</keyword>
<dbReference type="SMART" id="SM00448">
    <property type="entry name" value="REC"/>
    <property type="match status" value="1"/>
</dbReference>
<keyword evidence="12" id="KW-0325">Glycoprotein</keyword>
<dbReference type="InterPro" id="IPR003594">
    <property type="entry name" value="HATPase_dom"/>
</dbReference>
<dbReference type="Pfam" id="PF26131">
    <property type="entry name" value="PAS-like"/>
    <property type="match status" value="1"/>
</dbReference>
<dbReference type="InterPro" id="IPR000322">
    <property type="entry name" value="Glyco_hydro_31_TIM"/>
</dbReference>
<evidence type="ECO:0000313" key="23">
    <source>
        <dbReference type="Proteomes" id="UP000606974"/>
    </source>
</evidence>
<dbReference type="Pfam" id="PF01055">
    <property type="entry name" value="Glyco_hydro_31_2nd"/>
    <property type="match status" value="1"/>
</dbReference>
<dbReference type="Gene3D" id="3.30.450.20">
    <property type="entry name" value="PAS domain"/>
    <property type="match status" value="2"/>
</dbReference>
<dbReference type="InterPro" id="IPR048395">
    <property type="entry name" value="Glyco_hydro_31_C"/>
</dbReference>
<sequence length="2313" mass="256847">MTTFQRPLVHFPYLHSDFRTTAACREDDERKSFSRTRLYPVQDLQTPHAPPSYTSRPSYSAPFDIVISQLLSLPPGSSAFFLSRNTSFEADGSWKAQNKTLAGTKRLLSGVSTAQADEYNHLATKRAKFCRAVVTGTHSTDIWGFGPGERTDEQNSGGLETRAKRYTAPLPVSTLSLAAAKMLARSEDDGRIKTVKLARGQASSPAQPPGSASSRNSSEHYIRSLSARENTIPNNAHILADVGILELLQQDERPTFIIDVADAANFQSGFLNLIFANTALKIRPSLLEHVRGVGDDPSQAIASPSAFVEFKRWTMSFVKEGEAQTISLPPYSYAGFIWTSSTLRKRIRVIACDPSYAPATLTGSSSQSDLRLFNGRSSSSLGSSETTKQELAGYFDQAHSARGVRTSTDPTSLPNQDSIEALSREQSKGFTRVPSIGTNGDIESMEVLMSPGSLKEQTEPYQPLEASDSTKDSETHNIIPDQGFFDWTRLPESSAFPPHIRFARSVNWAATSLGPIENWDSDLRAMCNLIMASPHPAAMYWGPDLIAIYNEAYILLAGNKHPALMGQSYREAWGEIWDAVKDVFASAISSAQATMKDDDRLFMNRDGTFLEETYFSWSIIPLIGADGSVVGLYNPAFEKTRRKIAERRMLTLREIGEQTAAAREVSKFWPLLLQGLEYNKLDAPFVVIYSVAEDADSDDSSVQSSSVVTQKTLVLEGSLGVPAGHKAAPEQIDLSKSMEGFAPIFRDAVKTDKPIILSEKDGTLDTELLKGIQWRGYGDPSSTVVICPIHPTTGESTLGFLVMGTNPRRPFDDDYDLFVQLLARQLATSVASVVLFEEEIKRGERAAQLAAQDRLHLSNELAESEIKFTRMAELSPVGMFVADASGRLNYCNNTWYDLSSVPKTSSVVEVEEWMKYVADEDKSLTARQWRKLIDEKVSISVEFRFKTPWQDKDGNRLSETWVLASAYPEKYPDGQVKRIFGSVTNISTQKFAEELQKRRMEEAVELKRQQENFIDITSHEMRNPLSAILQCSEEISSTLTEARDNPGLLSDVLDSNIEAAQTITLCAQHQKRIVDDILTLSKLDSARLLVTPVDVQPGTVVQRALKMFEGEFLTADILLDFQIDPSLHTLRVDWVRLDPSRLLQVLINLTTNAIKFTTTQEKRSIIMRLGASLQPPPNTPDKTVDYVPSRSKGKDTTSSPEWGTGEVVYITFAIRDTGRGLTESEKKLLFIRFSQASPRTHVTYGGSGLGLFISKELVELQGGEIGVSSESGRGSTFAFYVKARRSSAPSEDAGDPLSAMQARKGSGPNNIRLSGTNQNASDPASAAVTSTSAIPSDAAESSLRVLIVEDNLVNQKVLAKQLRKMGCVIYLANHGGEAIDFLTTSRFWKDQETSGIELDVILMDLEMPIMDGLTCTRKIRELQQSKDLVKHVPVIAVTANAREEQITKTREAGVDDVMSKPHIEAKLTLAGPACNSYGIDLENLTLLVEYQTDKRLHVKISDVNNTVYQVPESVFPRPSGTTSSASASQLRFNYTESPFSFTVTRQDGQTVFDTSGSPLIFQSQYLNLRTALPPNPYLYGLGEHSDPHRLNTTNYTRTIWNRDSYGIPYGENLYGDHPVYYESRAENGTHGVFLLNSNAIEVKINNTEQDGQYLEYNVLGGVFDFYFFDGPTPVEASQQYSQIVGLPVMMPYWGFGFHQCRYGYRDIYQVAEVVQNYSRARIPLEVMWTDIDYMKDRWIFTLDPENYPLPKVRELVDYLHAHQQHYIVMVDPAIAIADDYSTYSTAIEQDIVVHYENGTVFRGVVWPGPTVFPDWFNTETQQFWNNEFRSFFSADEGVDIDGLWIDMNEAANFCNFPCTDPAGYAEENHFPPKRLPARSSNPRPLPGFPLDFQPNATARRIKRQEQSGSMMGLPGRDLLDPPYAIRNGAGSLSNKTIHTDVIHQNGLVEYDVHNLYGTMMSTASREAMLARRPGIRPLVITRSTFAGAGREVGHWLGDNLSLWDKYRVSIGQMMDFSSLFQLPMVGSDVCGFGANTTETLCSRWASLGAFYPFYRNHNGDTSISQEFYLWESVTQSAIKAIDTRFKMLDYFYTAFHKQTVDGTPSLCPMWFVYPNDTQALDIDLQFFWGDSVLVSPVTEENVTTVDIYLPDDIFYDYNNNFSIVRGHGSTITLSDIDYQTIPIHIRGGSILPLRAESANTTTELRKKGFNIVIAPGLDGSASGSLYLDDGESIEQPNTSLIDFTFANGQFAMTGSYGYDAGVNVEAITILGQTGEPAVVTMAGSSNPQYTYDSGVVVIKASVPLTGDAQISVD</sequence>
<dbReference type="GO" id="GO:0004558">
    <property type="term" value="F:alpha-1,4-glucosidase activity"/>
    <property type="evidence" value="ECO:0007669"/>
    <property type="project" value="UniProtKB-EC"/>
</dbReference>
<dbReference type="CDD" id="cd00130">
    <property type="entry name" value="PAS"/>
    <property type="match status" value="1"/>
</dbReference>
<dbReference type="PANTHER" id="PTHR22762">
    <property type="entry name" value="ALPHA-GLUCOSIDASE"/>
    <property type="match status" value="1"/>
</dbReference>
<evidence type="ECO:0000256" key="1">
    <source>
        <dbReference type="ARBA" id="ARBA00000448"/>
    </source>
</evidence>
<dbReference type="SUPFAM" id="SSF74650">
    <property type="entry name" value="Galactose mutarotase-like"/>
    <property type="match status" value="1"/>
</dbReference>
<evidence type="ECO:0000256" key="2">
    <source>
        <dbReference type="ARBA" id="ARBA00001657"/>
    </source>
</evidence>
<evidence type="ECO:0000256" key="10">
    <source>
        <dbReference type="ARBA" id="ARBA00022729"/>
    </source>
</evidence>
<dbReference type="InterPro" id="IPR011006">
    <property type="entry name" value="CheY-like_superfamily"/>
</dbReference>
<dbReference type="Gene3D" id="3.40.50.2300">
    <property type="match status" value="1"/>
</dbReference>
<dbReference type="GO" id="GO:0008422">
    <property type="term" value="F:beta-glucosidase activity"/>
    <property type="evidence" value="ECO:0007669"/>
    <property type="project" value="UniProtKB-EC"/>
</dbReference>
<dbReference type="CDD" id="cd06602">
    <property type="entry name" value="GH31_MGAM_SI_GAA"/>
    <property type="match status" value="1"/>
</dbReference>
<dbReference type="PROSITE" id="PS50109">
    <property type="entry name" value="HIS_KIN"/>
    <property type="match status" value="1"/>
</dbReference>
<dbReference type="SUPFAM" id="SSF55874">
    <property type="entry name" value="ATPase domain of HSP90 chaperone/DNA topoisomerase II/histidine kinase"/>
    <property type="match status" value="1"/>
</dbReference>
<feature type="region of interest" description="Disordered" evidence="19">
    <location>
        <begin position="197"/>
        <end position="220"/>
    </location>
</feature>
<keyword evidence="14" id="KW-0326">Glycosidase</keyword>
<evidence type="ECO:0000256" key="3">
    <source>
        <dbReference type="ARBA" id="ARBA00004613"/>
    </source>
</evidence>
<reference evidence="22" key="1">
    <citation type="submission" date="2020-02" db="EMBL/GenBank/DDBJ databases">
        <authorList>
            <person name="Palmer J.M."/>
        </authorList>
    </citation>
    <scope>NUCLEOTIDE SEQUENCE</scope>
    <source>
        <strain evidence="22">EPUS1.4</strain>
        <tissue evidence="22">Thallus</tissue>
    </source>
</reference>
<comment type="subcellular location">
    <subcellularLocation>
        <location evidence="3">Secreted</location>
    </subcellularLocation>
</comment>
<dbReference type="EMBL" id="JAACFV010000090">
    <property type="protein sequence ID" value="KAF7506256.1"/>
    <property type="molecule type" value="Genomic_DNA"/>
</dbReference>
<organism evidence="22 23">
    <name type="scientific">Endocarpon pusillum</name>
    <dbReference type="NCBI Taxonomy" id="364733"/>
    <lineage>
        <taxon>Eukaryota</taxon>
        <taxon>Fungi</taxon>
        <taxon>Dikarya</taxon>
        <taxon>Ascomycota</taxon>
        <taxon>Pezizomycotina</taxon>
        <taxon>Eurotiomycetes</taxon>
        <taxon>Chaetothyriomycetidae</taxon>
        <taxon>Verrucariales</taxon>
        <taxon>Verrucariaceae</taxon>
        <taxon>Endocarpon</taxon>
    </lineage>
</organism>
<feature type="domain" description="Response regulatory" evidence="21">
    <location>
        <begin position="1344"/>
        <end position="1475"/>
    </location>
</feature>
<dbReference type="PANTHER" id="PTHR22762:SF67">
    <property type="entry name" value="ALPHA_BETA-GLUCOSIDASE AGDC-RELATED"/>
    <property type="match status" value="1"/>
</dbReference>
<dbReference type="InterPro" id="IPR005467">
    <property type="entry name" value="His_kinase_dom"/>
</dbReference>
<dbReference type="GO" id="GO:0071555">
    <property type="term" value="P:cell wall organization"/>
    <property type="evidence" value="ECO:0007669"/>
    <property type="project" value="UniProtKB-KW"/>
</dbReference>
<keyword evidence="10" id="KW-0732">Signal</keyword>
<dbReference type="PROSITE" id="PS00129">
    <property type="entry name" value="GLYCOSYL_HYDROL_F31_1"/>
    <property type="match status" value="1"/>
</dbReference>
<keyword evidence="13" id="KW-0119">Carbohydrate metabolism</keyword>
<dbReference type="InterPro" id="IPR004358">
    <property type="entry name" value="Sig_transdc_His_kin-like_C"/>
</dbReference>
<comment type="catalytic activity">
    <reaction evidence="2">
        <text>Hydrolysis of terminal, non-reducing (1-&gt;4)-linked alpha-D-glucose residues with release of alpha-D-glucose.</text>
        <dbReference type="EC" id="3.2.1.20"/>
    </reaction>
</comment>
<evidence type="ECO:0000256" key="7">
    <source>
        <dbReference type="ARBA" id="ARBA00014002"/>
    </source>
</evidence>
<keyword evidence="9 18" id="KW-0597">Phosphoprotein</keyword>
<dbReference type="GO" id="GO:0000155">
    <property type="term" value="F:phosphorelay sensor kinase activity"/>
    <property type="evidence" value="ECO:0007669"/>
    <property type="project" value="InterPro"/>
</dbReference>
<keyword evidence="23" id="KW-1185">Reference proteome</keyword>
<feature type="region of interest" description="Disordered" evidence="19">
    <location>
        <begin position="1288"/>
        <end position="1332"/>
    </location>
</feature>
<dbReference type="Pfam" id="PF00072">
    <property type="entry name" value="Response_reg"/>
    <property type="match status" value="1"/>
</dbReference>
<comment type="catalytic activity">
    <reaction evidence="1">
        <text>Hydrolysis of terminal, non-reducing beta-D-glucosyl residues with release of beta-D-glucose.</text>
        <dbReference type="EC" id="3.2.1.21"/>
    </reaction>
</comment>
<dbReference type="Gene3D" id="2.60.40.1180">
    <property type="entry name" value="Golgi alpha-mannosidase II"/>
    <property type="match status" value="2"/>
</dbReference>
<dbReference type="InterPro" id="IPR030458">
    <property type="entry name" value="Glyco_hydro_31_AS"/>
</dbReference>
<dbReference type="InterPro" id="IPR036890">
    <property type="entry name" value="HATPase_C_sf"/>
</dbReference>
<gene>
    <name evidence="22" type="ORF">GJ744_012064</name>
</gene>
<feature type="compositionally biased region" description="Low complexity" evidence="19">
    <location>
        <begin position="200"/>
        <end position="214"/>
    </location>
</feature>
<evidence type="ECO:0000256" key="15">
    <source>
        <dbReference type="ARBA" id="ARBA00023316"/>
    </source>
</evidence>
<evidence type="ECO:0000256" key="4">
    <source>
        <dbReference type="ARBA" id="ARBA00007806"/>
    </source>
</evidence>
<evidence type="ECO:0000256" key="11">
    <source>
        <dbReference type="ARBA" id="ARBA00022801"/>
    </source>
</evidence>
<dbReference type="CDD" id="cd17546">
    <property type="entry name" value="REC_hyHK_CKI1_RcsC-like"/>
    <property type="match status" value="1"/>
</dbReference>
<dbReference type="Proteomes" id="UP000606974">
    <property type="component" value="Unassembled WGS sequence"/>
</dbReference>
<comment type="function">
    <text evidence="17">Glucosidase involved in the degradation of cellulosic biomass. Has both alpha- and beta-glucosidase activity.</text>
</comment>
<dbReference type="Pfam" id="PF00512">
    <property type="entry name" value="HisKA"/>
    <property type="match status" value="1"/>
</dbReference>
<dbReference type="Gene3D" id="3.30.565.10">
    <property type="entry name" value="Histidine kinase-like ATPase, C-terminal domain"/>
    <property type="match status" value="1"/>
</dbReference>
<name>A0A8H7AFQ1_9EURO</name>
<dbReference type="EC" id="3.2.1.21" evidence="6"/>
<evidence type="ECO:0000256" key="16">
    <source>
        <dbReference type="ARBA" id="ARBA00023326"/>
    </source>
</evidence>
<evidence type="ECO:0000256" key="6">
    <source>
        <dbReference type="ARBA" id="ARBA00012744"/>
    </source>
</evidence>
<dbReference type="SMART" id="SM00388">
    <property type="entry name" value="HisKA"/>
    <property type="match status" value="1"/>
</dbReference>
<keyword evidence="11" id="KW-0378">Hydrolase</keyword>
<dbReference type="InterPro" id="IPR003661">
    <property type="entry name" value="HisK_dim/P_dom"/>
</dbReference>
<accession>A0A8H7AFQ1</accession>
<dbReference type="Gene3D" id="2.60.40.1760">
    <property type="entry name" value="glycosyl hydrolase (family 31)"/>
    <property type="match status" value="1"/>
</dbReference>
<dbReference type="InterPro" id="IPR025887">
    <property type="entry name" value="Glyco_hydro_31_N_dom"/>
</dbReference>
<dbReference type="InterPro" id="IPR011013">
    <property type="entry name" value="Gal_mutarotase_sf_dom"/>
</dbReference>
<dbReference type="InterPro" id="IPR058846">
    <property type="entry name" value="PAS-like"/>
</dbReference>
<dbReference type="OrthoDB" id="303614at2759"/>
<evidence type="ECO:0000259" key="21">
    <source>
        <dbReference type="PROSITE" id="PS50110"/>
    </source>
</evidence>
<feature type="region of interest" description="Disordered" evidence="19">
    <location>
        <begin position="1171"/>
        <end position="1199"/>
    </location>
</feature>
<dbReference type="SUPFAM" id="SSF52172">
    <property type="entry name" value="CheY-like"/>
    <property type="match status" value="1"/>
</dbReference>
<dbReference type="Pfam" id="PF21365">
    <property type="entry name" value="Glyco_hydro_31_3rd"/>
    <property type="match status" value="1"/>
</dbReference>
<dbReference type="SUPFAM" id="SSF55785">
    <property type="entry name" value="PYP-like sensor domain (PAS domain)"/>
    <property type="match status" value="1"/>
</dbReference>
<dbReference type="CDD" id="cd14752">
    <property type="entry name" value="GH31_N"/>
    <property type="match status" value="1"/>
</dbReference>
<proteinExistence type="inferred from homology"/>
<evidence type="ECO:0000256" key="17">
    <source>
        <dbReference type="ARBA" id="ARBA00025512"/>
    </source>
</evidence>
<dbReference type="Gene3D" id="3.20.20.80">
    <property type="entry name" value="Glycosidases"/>
    <property type="match status" value="1"/>
</dbReference>
<dbReference type="GO" id="GO:0005576">
    <property type="term" value="C:extracellular region"/>
    <property type="evidence" value="ECO:0007669"/>
    <property type="project" value="UniProtKB-SubCell"/>
</dbReference>
<dbReference type="SMART" id="SM00387">
    <property type="entry name" value="HATPase_c"/>
    <property type="match status" value="1"/>
</dbReference>
<dbReference type="CDD" id="cd00082">
    <property type="entry name" value="HisKA"/>
    <property type="match status" value="1"/>
</dbReference>
<dbReference type="SUPFAM" id="SSF51011">
    <property type="entry name" value="Glycosyl hydrolase domain"/>
    <property type="match status" value="1"/>
</dbReference>
<dbReference type="SUPFAM" id="SSF51445">
    <property type="entry name" value="(Trans)glycosidases"/>
    <property type="match status" value="1"/>
</dbReference>
<evidence type="ECO:0000256" key="18">
    <source>
        <dbReference type="PROSITE-ProRule" id="PRU00169"/>
    </source>
</evidence>
<dbReference type="Pfam" id="PF02518">
    <property type="entry name" value="HATPase_c"/>
    <property type="match status" value="1"/>
</dbReference>
<feature type="region of interest" description="Disordered" evidence="19">
    <location>
        <begin position="453"/>
        <end position="477"/>
    </location>
</feature>
<evidence type="ECO:0000256" key="9">
    <source>
        <dbReference type="ARBA" id="ARBA00022553"/>
    </source>
</evidence>
<evidence type="ECO:0000256" key="13">
    <source>
        <dbReference type="ARBA" id="ARBA00023277"/>
    </source>
</evidence>
<dbReference type="PRINTS" id="PR00344">
    <property type="entry name" value="BCTRLSENSOR"/>
</dbReference>
<evidence type="ECO:0000256" key="14">
    <source>
        <dbReference type="ARBA" id="ARBA00023295"/>
    </source>
</evidence>
<feature type="domain" description="Histidine kinase" evidence="20">
    <location>
        <begin position="1016"/>
        <end position="1285"/>
    </location>
</feature>
<dbReference type="SUPFAM" id="SSF47384">
    <property type="entry name" value="Homodimeric domain of signal transducing histidine kinase"/>
    <property type="match status" value="1"/>
</dbReference>
<evidence type="ECO:0000256" key="12">
    <source>
        <dbReference type="ARBA" id="ARBA00023180"/>
    </source>
</evidence>
<dbReference type="NCBIfam" id="TIGR00229">
    <property type="entry name" value="sensory_box"/>
    <property type="match status" value="1"/>
</dbReference>
<protein>
    <recommendedName>
        <fullName evidence="7">Probable alpha/beta-glucosidase agdC</fullName>
        <ecNumber evidence="5">3.2.1.20</ecNumber>
        <ecNumber evidence="6">3.2.1.21</ecNumber>
    </recommendedName>
</protein>
<dbReference type="GO" id="GO:0000272">
    <property type="term" value="P:polysaccharide catabolic process"/>
    <property type="evidence" value="ECO:0007669"/>
    <property type="project" value="UniProtKB-KW"/>
</dbReference>
<evidence type="ECO:0000256" key="8">
    <source>
        <dbReference type="ARBA" id="ARBA00022525"/>
    </source>
</evidence>
<dbReference type="InterPro" id="IPR013780">
    <property type="entry name" value="Glyco_hydro_b"/>
</dbReference>
<dbReference type="Pfam" id="PF13802">
    <property type="entry name" value="Gal_mutarotas_2"/>
    <property type="match status" value="1"/>
</dbReference>
<dbReference type="InterPro" id="IPR000014">
    <property type="entry name" value="PAS"/>
</dbReference>
<feature type="modified residue" description="4-aspartylphosphate" evidence="18">
    <location>
        <position position="1404"/>
    </location>
</feature>
<feature type="compositionally biased region" description="Polar residues" evidence="19">
    <location>
        <begin position="1307"/>
        <end position="1332"/>
    </location>
</feature>
<dbReference type="InterPro" id="IPR017853">
    <property type="entry name" value="GH"/>
</dbReference>
<comment type="similarity">
    <text evidence="4">Belongs to the glycosyl hydrolase 31 family.</text>
</comment>
<dbReference type="PROSITE" id="PS50110">
    <property type="entry name" value="RESPONSE_REGULATORY"/>
    <property type="match status" value="1"/>
</dbReference>
<dbReference type="Gene3D" id="1.10.287.130">
    <property type="match status" value="1"/>
</dbReference>
<dbReference type="GO" id="GO:0030246">
    <property type="term" value="F:carbohydrate binding"/>
    <property type="evidence" value="ECO:0007669"/>
    <property type="project" value="InterPro"/>
</dbReference>
<dbReference type="InterPro" id="IPR036097">
    <property type="entry name" value="HisK_dim/P_sf"/>
</dbReference>
<dbReference type="InterPro" id="IPR035965">
    <property type="entry name" value="PAS-like_dom_sf"/>
</dbReference>